<dbReference type="HOGENOM" id="CLU_1473594_0_0_6"/>
<feature type="transmembrane region" description="Helical" evidence="1">
    <location>
        <begin position="124"/>
        <end position="143"/>
    </location>
</feature>
<dbReference type="EMBL" id="CP003390">
    <property type="protein sequence ID" value="AFI85521.1"/>
    <property type="molecule type" value="Genomic_DNA"/>
</dbReference>
<feature type="transmembrane region" description="Helical" evidence="1">
    <location>
        <begin position="12"/>
        <end position="32"/>
    </location>
</feature>
<dbReference type="Proteomes" id="UP000009144">
    <property type="component" value="Chromosome"/>
</dbReference>
<gene>
    <name evidence="2" type="ordered locus">Q7A_2735</name>
</gene>
<proteinExistence type="predicted"/>
<accession>I1XMA2</accession>
<feature type="transmembrane region" description="Helical" evidence="1">
    <location>
        <begin position="95"/>
        <end position="117"/>
    </location>
</feature>
<evidence type="ECO:0000256" key="1">
    <source>
        <dbReference type="SAM" id="Phobius"/>
    </source>
</evidence>
<keyword evidence="1" id="KW-0472">Membrane</keyword>
<evidence type="ECO:0000313" key="3">
    <source>
        <dbReference type="Proteomes" id="UP000009144"/>
    </source>
</evidence>
<keyword evidence="3" id="KW-1185">Reference proteome</keyword>
<dbReference type="KEGG" id="mej:Q7A_2735"/>
<organism evidence="2 3">
    <name type="scientific">Methylophaga nitratireducenticrescens</name>
    <dbReference type="NCBI Taxonomy" id="754476"/>
    <lineage>
        <taxon>Bacteria</taxon>
        <taxon>Pseudomonadati</taxon>
        <taxon>Pseudomonadota</taxon>
        <taxon>Gammaproteobacteria</taxon>
        <taxon>Thiotrichales</taxon>
        <taxon>Piscirickettsiaceae</taxon>
        <taxon>Methylophaga</taxon>
    </lineage>
</organism>
<dbReference type="PATRIC" id="fig|754476.3.peg.2683"/>
<feature type="transmembrane region" description="Helical" evidence="1">
    <location>
        <begin position="155"/>
        <end position="177"/>
    </location>
</feature>
<name>I1XMA2_METNJ</name>
<reference evidence="2 3" key="1">
    <citation type="journal article" date="2012" name="J. Bacteriol.">
        <title>Complete genome sequences of Methylophaga sp. strain JAM1 and Methylophaga sp. strain JAM7.</title>
        <authorList>
            <person name="Villeneuve C."/>
            <person name="Martineau C."/>
            <person name="Mauffrey F."/>
            <person name="Villemur R."/>
        </authorList>
    </citation>
    <scope>NUCLEOTIDE SEQUENCE [LARGE SCALE GENOMIC DNA]</scope>
    <source>
        <strain evidence="2 3">JAM1</strain>
    </source>
</reference>
<dbReference type="RefSeq" id="WP_014707882.1">
    <property type="nucleotide sequence ID" value="NC_017857.3"/>
</dbReference>
<dbReference type="STRING" id="754476.Q7A_2735"/>
<dbReference type="OrthoDB" id="5608635at2"/>
<dbReference type="eggNOG" id="ENOG5033X9K">
    <property type="taxonomic scope" value="Bacteria"/>
</dbReference>
<protein>
    <submittedName>
        <fullName evidence="2">Uncharacterized protein</fullName>
    </submittedName>
</protein>
<keyword evidence="1" id="KW-0812">Transmembrane</keyword>
<sequence>MVSNDLNNSSTPNWASILGVVAIMLGVFLTAMHGTELMKQSVITSNMPASGEMPEADCPLGELDEEGITLEQCEFLVDYVQGVVQSTPEGFPGTMMALALIGTLLAFSSVIIGGALVNYTSWSSMAAVVIFAGLAIIDLLQFATVVNAGPILRGMYLWSILLWFILHLMLLVGALAGRHTEAARIHREVA</sequence>
<keyword evidence="1" id="KW-1133">Transmembrane helix</keyword>
<reference evidence="2 3" key="2">
    <citation type="journal article" date="2013" name="Int. J. Syst. Evol. Microbiol.">
        <title>Methylophaga nitratireducenticrescens sp. nov. and Methylophaga frappieri sp. nov., isolated from the biofilm of the methanol-fed denitrification system treating the seawater at the Montreal Biodome.</title>
        <authorList>
            <person name="Villeneuve C."/>
            <person name="Martineau C."/>
            <person name="Mauffrey F."/>
            <person name="Villemur R."/>
        </authorList>
    </citation>
    <scope>NUCLEOTIDE SEQUENCE [LARGE SCALE GENOMIC DNA]</scope>
    <source>
        <strain evidence="2 3">JAM1</strain>
    </source>
</reference>
<dbReference type="AlphaFoldDB" id="I1XMA2"/>
<evidence type="ECO:0000313" key="2">
    <source>
        <dbReference type="EMBL" id="AFI85521.1"/>
    </source>
</evidence>